<name>A0A1F8GDG1_9BACT</name>
<dbReference type="STRING" id="1802694.A2918_03575"/>
<protein>
    <submittedName>
        <fullName evidence="1">Uncharacterized protein</fullName>
    </submittedName>
</protein>
<evidence type="ECO:0000313" key="2">
    <source>
        <dbReference type="Proteomes" id="UP000178227"/>
    </source>
</evidence>
<gene>
    <name evidence="1" type="ORF">A2918_03575</name>
</gene>
<comment type="caution">
    <text evidence="1">The sequence shown here is derived from an EMBL/GenBank/DDBJ whole genome shotgun (WGS) entry which is preliminary data.</text>
</comment>
<accession>A0A1F8GDG1</accession>
<sequence length="63" mass="7248">MPPRLKFVRISVNPIPPKKNLKLSDSELRFRFSNQFFRVLATAAEGGEMGSDYLQDTHILELK</sequence>
<dbReference type="Proteomes" id="UP000178227">
    <property type="component" value="Unassembled WGS sequence"/>
</dbReference>
<dbReference type="AlphaFoldDB" id="A0A1F8GDG1"/>
<reference evidence="1 2" key="1">
    <citation type="journal article" date="2016" name="Nat. Commun.">
        <title>Thousands of microbial genomes shed light on interconnected biogeochemical processes in an aquifer system.</title>
        <authorList>
            <person name="Anantharaman K."/>
            <person name="Brown C.T."/>
            <person name="Hug L.A."/>
            <person name="Sharon I."/>
            <person name="Castelle C.J."/>
            <person name="Probst A.J."/>
            <person name="Thomas B.C."/>
            <person name="Singh A."/>
            <person name="Wilkins M.J."/>
            <person name="Karaoz U."/>
            <person name="Brodie E.L."/>
            <person name="Williams K.H."/>
            <person name="Hubbard S.S."/>
            <person name="Banfield J.F."/>
        </authorList>
    </citation>
    <scope>NUCLEOTIDE SEQUENCE [LARGE SCALE GENOMIC DNA]</scope>
</reference>
<dbReference type="EMBL" id="MGKI01000005">
    <property type="protein sequence ID" value="OGN23070.1"/>
    <property type="molecule type" value="Genomic_DNA"/>
</dbReference>
<proteinExistence type="predicted"/>
<evidence type="ECO:0000313" key="1">
    <source>
        <dbReference type="EMBL" id="OGN23070.1"/>
    </source>
</evidence>
<organism evidence="1 2">
    <name type="scientific">Candidatus Yanofskybacteria bacterium RIFCSPLOWO2_01_FULL_42_49</name>
    <dbReference type="NCBI Taxonomy" id="1802694"/>
    <lineage>
        <taxon>Bacteria</taxon>
        <taxon>Candidatus Yanofskyibacteriota</taxon>
    </lineage>
</organism>